<dbReference type="InterPro" id="IPR023201">
    <property type="entry name" value="SecY_dom_sf"/>
</dbReference>
<feature type="transmembrane region" description="Helical" evidence="10">
    <location>
        <begin position="144"/>
        <end position="164"/>
    </location>
</feature>
<evidence type="ECO:0000256" key="1">
    <source>
        <dbReference type="ARBA" id="ARBA00004141"/>
    </source>
</evidence>
<sequence>MLSSIRGAWRLPELRKKILFTLFIIVVFRVLSHVPIPGVDLVSLRALLESNGFLGLLNLFSGGGLSNFSVVTLGLNPYINASIIMQLLTMVFPSLEELSKEGEAGREQINQYTRFLTVPLAFIQSYSVYFLLKSQGIMGSLKVLEIVTMVLTMTAGTLLLMWIGELITEYGVGQGISMLIFVGIVSSLPTSFTQTYSTVTSQGITNILIFLGIAILVIAGVVVINEGTRNVPIEYARRVKGAYQSGTNYLPLKVNQAGVIPIIFAVSLVLLPSVIGRYFQNVSNPIVQKAALFLSSNFSTASFWYNVTYFVLVVGFTYFYTAVQFNPEKIAEDIKKGGGFIPGVRPGKPTAEYLNKVITRITLAGALFLGAIAVLPSVVQNFTNVTTLTVGGTGLLIVVSVVLETLRQIESMMETRNYESFLE</sequence>
<gene>
    <name evidence="10" type="primary">secY</name>
    <name evidence="12" type="ORF">A3A78_04220</name>
</gene>
<keyword evidence="7 10" id="KW-0811">Translocation</keyword>
<reference evidence="12 13" key="1">
    <citation type="journal article" date="2016" name="Nat. Commun.">
        <title>Thousands of microbial genomes shed light on interconnected biogeochemical processes in an aquifer system.</title>
        <authorList>
            <person name="Anantharaman K."/>
            <person name="Brown C.T."/>
            <person name="Hug L.A."/>
            <person name="Sharon I."/>
            <person name="Castelle C.J."/>
            <person name="Probst A.J."/>
            <person name="Thomas B.C."/>
            <person name="Singh A."/>
            <person name="Wilkins M.J."/>
            <person name="Karaoz U."/>
            <person name="Brodie E.L."/>
            <person name="Williams K.H."/>
            <person name="Hubbard S.S."/>
            <person name="Banfield J.F."/>
        </authorList>
    </citation>
    <scope>NUCLEOTIDE SEQUENCE [LARGE SCALE GENOMIC DNA]</scope>
</reference>
<dbReference type="Pfam" id="PF00344">
    <property type="entry name" value="SecY"/>
    <property type="match status" value="1"/>
</dbReference>
<feature type="transmembrane region" description="Helical" evidence="10">
    <location>
        <begin position="112"/>
        <end position="132"/>
    </location>
</feature>
<keyword evidence="10" id="KW-1003">Cell membrane</keyword>
<dbReference type="GO" id="GO:0043952">
    <property type="term" value="P:protein transport by the Sec complex"/>
    <property type="evidence" value="ECO:0007669"/>
    <property type="project" value="UniProtKB-UniRule"/>
</dbReference>
<feature type="transmembrane region" description="Helical" evidence="10">
    <location>
        <begin position="357"/>
        <end position="379"/>
    </location>
</feature>
<comment type="subcellular location">
    <subcellularLocation>
        <location evidence="10">Cell membrane</location>
        <topology evidence="10">Multi-pass membrane protein</topology>
    </subcellularLocation>
    <subcellularLocation>
        <location evidence="1">Membrane</location>
        <topology evidence="1">Multi-pass membrane protein</topology>
    </subcellularLocation>
</comment>
<evidence type="ECO:0000256" key="3">
    <source>
        <dbReference type="ARBA" id="ARBA00022448"/>
    </source>
</evidence>
<dbReference type="PRINTS" id="PR00303">
    <property type="entry name" value="SECYTRNLCASE"/>
</dbReference>
<evidence type="ECO:0000256" key="2">
    <source>
        <dbReference type="ARBA" id="ARBA00005751"/>
    </source>
</evidence>
<dbReference type="GO" id="GO:0006605">
    <property type="term" value="P:protein targeting"/>
    <property type="evidence" value="ECO:0007669"/>
    <property type="project" value="UniProtKB-UniRule"/>
</dbReference>
<accession>A0A1F4VEN2</accession>
<evidence type="ECO:0000256" key="9">
    <source>
        <dbReference type="ARBA" id="ARBA00039733"/>
    </source>
</evidence>
<keyword evidence="6 10" id="KW-1133">Transmembrane helix</keyword>
<dbReference type="InterPro" id="IPR026593">
    <property type="entry name" value="SecY"/>
</dbReference>
<keyword evidence="8 10" id="KW-0472">Membrane</keyword>
<comment type="similarity">
    <text evidence="2 10 11">Belongs to the SecY/SEC61-alpha family.</text>
</comment>
<feature type="transmembrane region" description="Helical" evidence="10">
    <location>
        <begin position="204"/>
        <end position="224"/>
    </location>
</feature>
<dbReference type="InterPro" id="IPR002208">
    <property type="entry name" value="SecY/SEC61-alpha"/>
</dbReference>
<dbReference type="Proteomes" id="UP000176504">
    <property type="component" value="Unassembled WGS sequence"/>
</dbReference>
<evidence type="ECO:0000256" key="7">
    <source>
        <dbReference type="ARBA" id="ARBA00023010"/>
    </source>
</evidence>
<organism evidence="12 13">
    <name type="scientific">candidate division WWE3 bacterium RIFCSPLOWO2_01_FULL_41_18</name>
    <dbReference type="NCBI Taxonomy" id="1802625"/>
    <lineage>
        <taxon>Bacteria</taxon>
        <taxon>Katanobacteria</taxon>
    </lineage>
</organism>
<evidence type="ECO:0000256" key="10">
    <source>
        <dbReference type="HAMAP-Rule" id="MF_01465"/>
    </source>
</evidence>
<dbReference type="Gene3D" id="1.10.3370.10">
    <property type="entry name" value="SecY subunit domain"/>
    <property type="match status" value="1"/>
</dbReference>
<evidence type="ECO:0000256" key="8">
    <source>
        <dbReference type="ARBA" id="ARBA00023136"/>
    </source>
</evidence>
<feature type="transmembrane region" description="Helical" evidence="10">
    <location>
        <begin position="385"/>
        <end position="406"/>
    </location>
</feature>
<name>A0A1F4VEN2_UNCKA</name>
<dbReference type="GO" id="GO:0065002">
    <property type="term" value="P:intracellular protein transmembrane transport"/>
    <property type="evidence" value="ECO:0007669"/>
    <property type="project" value="UniProtKB-UniRule"/>
</dbReference>
<dbReference type="InterPro" id="IPR030659">
    <property type="entry name" value="SecY_CS"/>
</dbReference>
<dbReference type="FunFam" id="1.10.3370.10:FF:000001">
    <property type="entry name" value="Preprotein translocase subunit SecY"/>
    <property type="match status" value="1"/>
</dbReference>
<evidence type="ECO:0000256" key="6">
    <source>
        <dbReference type="ARBA" id="ARBA00022989"/>
    </source>
</evidence>
<dbReference type="HAMAP" id="MF_01465">
    <property type="entry name" value="SecY"/>
    <property type="match status" value="1"/>
</dbReference>
<dbReference type="PANTHER" id="PTHR10906">
    <property type="entry name" value="SECY/SEC61-ALPHA FAMILY MEMBER"/>
    <property type="match status" value="1"/>
</dbReference>
<proteinExistence type="inferred from homology"/>
<evidence type="ECO:0000256" key="4">
    <source>
        <dbReference type="ARBA" id="ARBA00022692"/>
    </source>
</evidence>
<feature type="transmembrane region" description="Helical" evidence="10">
    <location>
        <begin position="258"/>
        <end position="279"/>
    </location>
</feature>
<comment type="function">
    <text evidence="10">The central subunit of the protein translocation channel SecYEG. Consists of two halves formed by TMs 1-5 and 6-10. These two domains form a lateral gate at the front which open onto the bilayer between TMs 2 and 7, and are clamped together by SecE at the back. The channel is closed by both a pore ring composed of hydrophobic SecY resides and a short helix (helix 2A) on the extracellular side of the membrane which forms a plug. The plug probably moves laterally to allow the channel to open. The ring and the pore may move independently.</text>
</comment>
<dbReference type="NCBIfam" id="TIGR00967">
    <property type="entry name" value="3a0501s007"/>
    <property type="match status" value="1"/>
</dbReference>
<dbReference type="GO" id="GO:0005886">
    <property type="term" value="C:plasma membrane"/>
    <property type="evidence" value="ECO:0007669"/>
    <property type="project" value="UniProtKB-SubCell"/>
</dbReference>
<dbReference type="PROSITE" id="PS00755">
    <property type="entry name" value="SECY_1"/>
    <property type="match status" value="1"/>
</dbReference>
<keyword evidence="3 10" id="KW-0813">Transport</keyword>
<comment type="subunit">
    <text evidence="10">Component of the Sec protein translocase complex. Heterotrimer consisting of SecY, SecE and SecG subunits. The heterotrimers can form oligomers, although 1 heterotrimer is thought to be able to translocate proteins. Interacts with the ribosome. Interacts with SecDF, and other proteins may be involved. Interacts with SecA.</text>
</comment>
<keyword evidence="4 10" id="KW-0812">Transmembrane</keyword>
<evidence type="ECO:0000256" key="5">
    <source>
        <dbReference type="ARBA" id="ARBA00022927"/>
    </source>
</evidence>
<evidence type="ECO:0000313" key="12">
    <source>
        <dbReference type="EMBL" id="OGC55153.1"/>
    </source>
</evidence>
<protein>
    <recommendedName>
        <fullName evidence="9 10">Protein translocase subunit SecY</fullName>
    </recommendedName>
</protein>
<dbReference type="SUPFAM" id="SSF103491">
    <property type="entry name" value="Preprotein translocase SecY subunit"/>
    <property type="match status" value="1"/>
</dbReference>
<dbReference type="PIRSF" id="PIRSF004557">
    <property type="entry name" value="SecY"/>
    <property type="match status" value="1"/>
</dbReference>
<keyword evidence="5 10" id="KW-0653">Protein transport</keyword>
<evidence type="ECO:0000313" key="13">
    <source>
        <dbReference type="Proteomes" id="UP000176504"/>
    </source>
</evidence>
<feature type="transmembrane region" description="Helical" evidence="10">
    <location>
        <begin position="170"/>
        <end position="192"/>
    </location>
</feature>
<dbReference type="EMBL" id="MEVI01000003">
    <property type="protein sequence ID" value="OGC55153.1"/>
    <property type="molecule type" value="Genomic_DNA"/>
</dbReference>
<comment type="caution">
    <text evidence="12">The sequence shown here is derived from an EMBL/GenBank/DDBJ whole genome shotgun (WGS) entry which is preliminary data.</text>
</comment>
<evidence type="ECO:0000256" key="11">
    <source>
        <dbReference type="RuleBase" id="RU004349"/>
    </source>
</evidence>
<dbReference type="AlphaFoldDB" id="A0A1F4VEN2"/>
<comment type="caution">
    <text evidence="10">Lacks conserved residue(s) required for the propagation of feature annotation.</text>
</comment>